<protein>
    <submittedName>
        <fullName evidence="1">Uncharacterized protein</fullName>
    </submittedName>
</protein>
<evidence type="ECO:0000313" key="2">
    <source>
        <dbReference type="Proteomes" id="UP000094808"/>
    </source>
</evidence>
<dbReference type="EMBL" id="AJYS02000054">
    <property type="protein sequence ID" value="OEE40753.1"/>
    <property type="molecule type" value="Genomic_DNA"/>
</dbReference>
<name>A0A853R8F6_9VIBR</name>
<dbReference type="AlphaFoldDB" id="A0A853R8F6"/>
<sequence>MSVNLPTGSNRNKIEALAAILGNGSQSQKPIGKLSWNFYVDLKQNITTAQQWFEKCSDWTPWGKSLHTDLALNGKLRSDLTAILIPERELNNQKIIQFETANNQDEPDLADEILASGFEYARIKGTVRGSLDAFGGDFVSTTGAVPDARLDLNVFVENDTFGTIWQKFVSPMGTNQVIAPFHFTEQTGKQTAYFLFPFDILVPTSFAQGRRTWLYPIISAQTKNSVESQINLQMEVELVDFVPTQIK</sequence>
<comment type="caution">
    <text evidence="1">The sequence shown here is derived from an EMBL/GenBank/DDBJ whole genome shotgun (WGS) entry which is preliminary data.</text>
</comment>
<proteinExistence type="predicted"/>
<dbReference type="RefSeq" id="WP_017045643.1">
    <property type="nucleotide sequence ID" value="NZ_AJYS02000054.1"/>
</dbReference>
<keyword evidence="2" id="KW-1185">Reference proteome</keyword>
<dbReference type="Proteomes" id="UP000094808">
    <property type="component" value="Unassembled WGS sequence"/>
</dbReference>
<accession>A0A853R8F6</accession>
<gene>
    <name evidence="1" type="ORF">A1QS_13895</name>
</gene>
<evidence type="ECO:0000313" key="1">
    <source>
        <dbReference type="EMBL" id="OEE40753.1"/>
    </source>
</evidence>
<reference evidence="1 2" key="1">
    <citation type="journal article" date="2012" name="Science">
        <title>Ecological populations of bacteria act as socially cohesive units of antibiotic production and resistance.</title>
        <authorList>
            <person name="Cordero O.X."/>
            <person name="Wildschutte H."/>
            <person name="Kirkup B."/>
            <person name="Proehl S."/>
            <person name="Ngo L."/>
            <person name="Hussain F."/>
            <person name="Le Roux F."/>
            <person name="Mincer T."/>
            <person name="Polz M.F."/>
        </authorList>
    </citation>
    <scope>NUCLEOTIDE SEQUENCE [LARGE SCALE GENOMIC DNA]</scope>
    <source>
        <strain evidence="1 2">FS-238</strain>
    </source>
</reference>
<organism evidence="1 2">
    <name type="scientific">Vibrio ordalii FS-238</name>
    <dbReference type="NCBI Taxonomy" id="617133"/>
    <lineage>
        <taxon>Bacteria</taxon>
        <taxon>Pseudomonadati</taxon>
        <taxon>Pseudomonadota</taxon>
        <taxon>Gammaproteobacteria</taxon>
        <taxon>Vibrionales</taxon>
        <taxon>Vibrionaceae</taxon>
        <taxon>Vibrio</taxon>
    </lineage>
</organism>